<dbReference type="AlphaFoldDB" id="A0A370GL44"/>
<protein>
    <submittedName>
        <fullName evidence="6">TetR family transcriptional regulator</fullName>
    </submittedName>
</protein>
<evidence type="ECO:0000256" key="3">
    <source>
        <dbReference type="ARBA" id="ARBA00023163"/>
    </source>
</evidence>
<dbReference type="GO" id="GO:0000976">
    <property type="term" value="F:transcription cis-regulatory region binding"/>
    <property type="evidence" value="ECO:0007669"/>
    <property type="project" value="TreeGrafter"/>
</dbReference>
<dbReference type="GO" id="GO:0003700">
    <property type="term" value="F:DNA-binding transcription factor activity"/>
    <property type="evidence" value="ECO:0007669"/>
    <property type="project" value="TreeGrafter"/>
</dbReference>
<gene>
    <name evidence="6" type="ORF">DFR68_1178</name>
</gene>
<evidence type="ECO:0000256" key="1">
    <source>
        <dbReference type="ARBA" id="ARBA00023015"/>
    </source>
</evidence>
<organism evidence="6 7">
    <name type="scientific">Nocardia mexicana</name>
    <dbReference type="NCBI Taxonomy" id="279262"/>
    <lineage>
        <taxon>Bacteria</taxon>
        <taxon>Bacillati</taxon>
        <taxon>Actinomycetota</taxon>
        <taxon>Actinomycetes</taxon>
        <taxon>Mycobacteriales</taxon>
        <taxon>Nocardiaceae</taxon>
        <taxon>Nocardia</taxon>
    </lineage>
</organism>
<evidence type="ECO:0000259" key="5">
    <source>
        <dbReference type="PROSITE" id="PS50977"/>
    </source>
</evidence>
<dbReference type="Gene3D" id="1.10.357.10">
    <property type="entry name" value="Tetracycline Repressor, domain 2"/>
    <property type="match status" value="1"/>
</dbReference>
<proteinExistence type="predicted"/>
<keyword evidence="2 4" id="KW-0238">DNA-binding</keyword>
<accession>A0A370GL44</accession>
<comment type="caution">
    <text evidence="6">The sequence shown here is derived from an EMBL/GenBank/DDBJ whole genome shotgun (WGS) entry which is preliminary data.</text>
</comment>
<dbReference type="Pfam" id="PF00440">
    <property type="entry name" value="TetR_N"/>
    <property type="match status" value="1"/>
</dbReference>
<evidence type="ECO:0000256" key="4">
    <source>
        <dbReference type="PROSITE-ProRule" id="PRU00335"/>
    </source>
</evidence>
<dbReference type="InterPro" id="IPR001647">
    <property type="entry name" value="HTH_TetR"/>
</dbReference>
<keyword evidence="7" id="KW-1185">Reference proteome</keyword>
<dbReference type="PROSITE" id="PS50977">
    <property type="entry name" value="HTH_TETR_2"/>
    <property type="match status" value="1"/>
</dbReference>
<dbReference type="STRING" id="1210089.GCA_001613165_05378"/>
<keyword evidence="3" id="KW-0804">Transcription</keyword>
<feature type="DNA-binding region" description="H-T-H motif" evidence="4">
    <location>
        <begin position="41"/>
        <end position="60"/>
    </location>
</feature>
<dbReference type="PANTHER" id="PTHR30055:SF234">
    <property type="entry name" value="HTH-TYPE TRANSCRIPTIONAL REGULATOR BETI"/>
    <property type="match status" value="1"/>
</dbReference>
<dbReference type="Proteomes" id="UP000255355">
    <property type="component" value="Unassembled WGS sequence"/>
</dbReference>
<evidence type="ECO:0000256" key="2">
    <source>
        <dbReference type="ARBA" id="ARBA00023125"/>
    </source>
</evidence>
<dbReference type="OrthoDB" id="5242390at2"/>
<feature type="domain" description="HTH tetR-type" evidence="5">
    <location>
        <begin position="18"/>
        <end position="78"/>
    </location>
</feature>
<evidence type="ECO:0000313" key="7">
    <source>
        <dbReference type="Proteomes" id="UP000255355"/>
    </source>
</evidence>
<dbReference type="PRINTS" id="PR00455">
    <property type="entry name" value="HTHTETR"/>
</dbReference>
<reference evidence="6 7" key="1">
    <citation type="submission" date="2018-07" db="EMBL/GenBank/DDBJ databases">
        <title>Genomic Encyclopedia of Type Strains, Phase IV (KMG-IV): sequencing the most valuable type-strain genomes for metagenomic binning, comparative biology and taxonomic classification.</title>
        <authorList>
            <person name="Goeker M."/>
        </authorList>
    </citation>
    <scope>NUCLEOTIDE SEQUENCE [LARGE SCALE GENOMIC DNA]</scope>
    <source>
        <strain evidence="6 7">DSM 44952</strain>
    </source>
</reference>
<dbReference type="PANTHER" id="PTHR30055">
    <property type="entry name" value="HTH-TYPE TRANSCRIPTIONAL REGULATOR RUTR"/>
    <property type="match status" value="1"/>
</dbReference>
<dbReference type="InterPro" id="IPR050109">
    <property type="entry name" value="HTH-type_TetR-like_transc_reg"/>
</dbReference>
<evidence type="ECO:0000313" key="6">
    <source>
        <dbReference type="EMBL" id="RDI44391.1"/>
    </source>
</evidence>
<name>A0A370GL44_9NOCA</name>
<dbReference type="SUPFAM" id="SSF46689">
    <property type="entry name" value="Homeodomain-like"/>
    <property type="match status" value="1"/>
</dbReference>
<dbReference type="EMBL" id="QQAZ01000017">
    <property type="protein sequence ID" value="RDI44391.1"/>
    <property type="molecule type" value="Genomic_DNA"/>
</dbReference>
<sequence>MPLKAVGLRRVPAQDRSRMTREHILDTAARVFGERGVANTSTNRIAAEAGVSVGTVYRYFSDRSVIVDELLRRILDSQERRVMEAMAGPTGTSVCETITLILEATTEELAADAPLVRALVEGVPFYDSGIPELELRIRLMVKLLVVRLLGPGDDREYDVMTFVLVNTCCAAVLRTALLDGDSQDHREILVMTARLITPLAEAEIEARKGRGPGRR</sequence>
<dbReference type="InterPro" id="IPR009057">
    <property type="entry name" value="Homeodomain-like_sf"/>
</dbReference>
<keyword evidence="1" id="KW-0805">Transcription regulation</keyword>